<evidence type="ECO:0000256" key="6">
    <source>
        <dbReference type="ARBA" id="ARBA00023136"/>
    </source>
</evidence>
<dbReference type="InterPro" id="IPR007353">
    <property type="entry name" value="DUF421"/>
</dbReference>
<dbReference type="GO" id="GO:0005886">
    <property type="term" value="C:plasma membrane"/>
    <property type="evidence" value="ECO:0007669"/>
    <property type="project" value="UniProtKB-SubCell"/>
</dbReference>
<feature type="domain" description="YetF C-terminal" evidence="8">
    <location>
        <begin position="49"/>
        <end position="116"/>
    </location>
</feature>
<dbReference type="Gene3D" id="3.30.240.20">
    <property type="entry name" value="bsu07140 like domains"/>
    <property type="match status" value="1"/>
</dbReference>
<evidence type="ECO:0000256" key="3">
    <source>
        <dbReference type="ARBA" id="ARBA00022475"/>
    </source>
</evidence>
<keyword evidence="4 7" id="KW-0812">Transmembrane</keyword>
<dbReference type="InterPro" id="IPR023090">
    <property type="entry name" value="UPF0702_alpha/beta_dom_sf"/>
</dbReference>
<accession>A0A7X3FYU9</accession>
<dbReference type="PANTHER" id="PTHR34582:SF6">
    <property type="entry name" value="UPF0702 TRANSMEMBRANE PROTEIN YCAP"/>
    <property type="match status" value="1"/>
</dbReference>
<evidence type="ECO:0000259" key="8">
    <source>
        <dbReference type="Pfam" id="PF04239"/>
    </source>
</evidence>
<protein>
    <submittedName>
        <fullName evidence="9">DUF421 domain-containing protein</fullName>
    </submittedName>
</protein>
<evidence type="ECO:0000256" key="1">
    <source>
        <dbReference type="ARBA" id="ARBA00004651"/>
    </source>
</evidence>
<keyword evidence="5 7" id="KW-1133">Transmembrane helix</keyword>
<evidence type="ECO:0000256" key="2">
    <source>
        <dbReference type="ARBA" id="ARBA00006448"/>
    </source>
</evidence>
<comment type="subcellular location">
    <subcellularLocation>
        <location evidence="1">Cell membrane</location>
        <topology evidence="1">Multi-pass membrane protein</topology>
    </subcellularLocation>
</comment>
<keyword evidence="3" id="KW-1003">Cell membrane</keyword>
<dbReference type="PANTHER" id="PTHR34582">
    <property type="entry name" value="UPF0702 TRANSMEMBRANE PROTEIN YCAP"/>
    <property type="match status" value="1"/>
</dbReference>
<reference evidence="9 10" key="1">
    <citation type="submission" date="2019-12" db="EMBL/GenBank/DDBJ databases">
        <authorList>
            <person name="Li C."/>
            <person name="Zhao J."/>
        </authorList>
    </citation>
    <scope>NUCLEOTIDE SEQUENCE [LARGE SCALE GENOMIC DNA]</scope>
    <source>
        <strain evidence="9 10">NEAU-DD11</strain>
    </source>
</reference>
<dbReference type="Proteomes" id="UP000443353">
    <property type="component" value="Unassembled WGS sequence"/>
</dbReference>
<dbReference type="EMBL" id="WSES01000003">
    <property type="protein sequence ID" value="MVW60433.1"/>
    <property type="molecule type" value="Genomic_DNA"/>
</dbReference>
<comment type="caution">
    <text evidence="9">The sequence shown here is derived from an EMBL/GenBank/DDBJ whole genome shotgun (WGS) entry which is preliminary data.</text>
</comment>
<proteinExistence type="inferred from homology"/>
<gene>
    <name evidence="9" type="ORF">GPY61_10860</name>
</gene>
<dbReference type="Pfam" id="PF04239">
    <property type="entry name" value="DUF421"/>
    <property type="match status" value="1"/>
</dbReference>
<dbReference type="AlphaFoldDB" id="A0A7X3FYU9"/>
<keyword evidence="6 7" id="KW-0472">Membrane</keyword>
<evidence type="ECO:0000313" key="9">
    <source>
        <dbReference type="EMBL" id="MVW60433.1"/>
    </source>
</evidence>
<keyword evidence="10" id="KW-1185">Reference proteome</keyword>
<feature type="transmembrane region" description="Helical" evidence="7">
    <location>
        <begin position="25"/>
        <end position="45"/>
    </location>
</feature>
<sequence>MRAPIFWPIRHSKAEEDGHGCRLSIVDGFLLIGTIIGWSYGLNWLSFRFPRFRRFALAPPICIIKDGVKQDAALRRELISDEELRAMLHEHEVGDIAQVRRAWLEPDGQLTVLRRRGARDDGGTGSPPRRGL</sequence>
<name>A0A7X3FYU9_9BURK</name>
<evidence type="ECO:0000256" key="7">
    <source>
        <dbReference type="SAM" id="Phobius"/>
    </source>
</evidence>
<dbReference type="RefSeq" id="WP_371831787.1">
    <property type="nucleotide sequence ID" value="NZ_WSES01000003.1"/>
</dbReference>
<evidence type="ECO:0000313" key="10">
    <source>
        <dbReference type="Proteomes" id="UP000443353"/>
    </source>
</evidence>
<organism evidence="9 10">
    <name type="scientific">Massilia cellulosiltytica</name>
    <dbReference type="NCBI Taxonomy" id="2683234"/>
    <lineage>
        <taxon>Bacteria</taxon>
        <taxon>Pseudomonadati</taxon>
        <taxon>Pseudomonadota</taxon>
        <taxon>Betaproteobacteria</taxon>
        <taxon>Burkholderiales</taxon>
        <taxon>Oxalobacteraceae</taxon>
        <taxon>Telluria group</taxon>
        <taxon>Massilia</taxon>
    </lineage>
</organism>
<evidence type="ECO:0000256" key="5">
    <source>
        <dbReference type="ARBA" id="ARBA00022989"/>
    </source>
</evidence>
<evidence type="ECO:0000256" key="4">
    <source>
        <dbReference type="ARBA" id="ARBA00022692"/>
    </source>
</evidence>
<comment type="similarity">
    <text evidence="2">Belongs to the UPF0702 family.</text>
</comment>